<protein>
    <submittedName>
        <fullName evidence="2">Uncharacterized protein</fullName>
    </submittedName>
</protein>
<evidence type="ECO:0000313" key="2">
    <source>
        <dbReference type="EMBL" id="OHA25899.1"/>
    </source>
</evidence>
<feature type="transmembrane region" description="Helical" evidence="1">
    <location>
        <begin position="126"/>
        <end position="147"/>
    </location>
</feature>
<name>A0A1G2MRQ4_9BACT</name>
<accession>A0A1G2MRQ4</accession>
<dbReference type="Proteomes" id="UP000177565">
    <property type="component" value="Unassembled WGS sequence"/>
</dbReference>
<proteinExistence type="predicted"/>
<keyword evidence="1" id="KW-0472">Membrane</keyword>
<comment type="caution">
    <text evidence="2">The sequence shown here is derived from an EMBL/GenBank/DDBJ whole genome shotgun (WGS) entry which is preliminary data.</text>
</comment>
<dbReference type="EMBL" id="MHRQ01000031">
    <property type="protein sequence ID" value="OHA25899.1"/>
    <property type="molecule type" value="Genomic_DNA"/>
</dbReference>
<dbReference type="AlphaFoldDB" id="A0A1G2MRQ4"/>
<evidence type="ECO:0000256" key="1">
    <source>
        <dbReference type="SAM" id="Phobius"/>
    </source>
</evidence>
<sequence length="329" mass="36159">MKTKKINAWFATRVITLLLVIIVLWIPFHNVRAQQVSTNNPIGILPVKLNPPEVEQGTTVHFLDPELPFLNKSQTLAPIYNLGPEPSQEWSWSDAFCDSLISAGVTAGVGMLLDDSAPSPNVVAPLAWWLIRTAIVIAVSIVGWMFYHLVKWAKRFSKPAPKNPQPPQQPTNETQNAYFKLSADSSGTSSGDSGVGNSANNIYGWAPEDGFVIEASSPYLWSTDPACTNCWVALVRIVLTFTNSCVLAQMYMQDVLVNTEAWILGVTNTPSGDYAYYANLSFTNEVDTVSYPQGYYRFLADSEVTPLKKDQTGAWVPTGPPLTLVTNIP</sequence>
<evidence type="ECO:0000313" key="3">
    <source>
        <dbReference type="Proteomes" id="UP000177565"/>
    </source>
</evidence>
<reference evidence="2 3" key="1">
    <citation type="journal article" date="2016" name="Nat. Commun.">
        <title>Thousands of microbial genomes shed light on interconnected biogeochemical processes in an aquifer system.</title>
        <authorList>
            <person name="Anantharaman K."/>
            <person name="Brown C.T."/>
            <person name="Hug L.A."/>
            <person name="Sharon I."/>
            <person name="Castelle C.J."/>
            <person name="Probst A.J."/>
            <person name="Thomas B.C."/>
            <person name="Singh A."/>
            <person name="Wilkins M.J."/>
            <person name="Karaoz U."/>
            <person name="Brodie E.L."/>
            <person name="Williams K.H."/>
            <person name="Hubbard S.S."/>
            <person name="Banfield J.F."/>
        </authorList>
    </citation>
    <scope>NUCLEOTIDE SEQUENCE [LARGE SCALE GENOMIC DNA]</scope>
</reference>
<keyword evidence="1" id="KW-0812">Transmembrane</keyword>
<keyword evidence="1" id="KW-1133">Transmembrane helix</keyword>
<gene>
    <name evidence="2" type="ORF">A3C06_00390</name>
</gene>
<organism evidence="2 3">
    <name type="scientific">Candidatus Taylorbacteria bacterium RIFCSPHIGHO2_02_FULL_46_13</name>
    <dbReference type="NCBI Taxonomy" id="1802312"/>
    <lineage>
        <taxon>Bacteria</taxon>
        <taxon>Candidatus Tayloriibacteriota</taxon>
    </lineage>
</organism>